<evidence type="ECO:0000256" key="2">
    <source>
        <dbReference type="SAM" id="Phobius"/>
    </source>
</evidence>
<evidence type="ECO:0000313" key="4">
    <source>
        <dbReference type="Proteomes" id="UP001197093"/>
    </source>
</evidence>
<dbReference type="Proteomes" id="UP001197093">
    <property type="component" value="Unassembled WGS sequence"/>
</dbReference>
<proteinExistence type="predicted"/>
<accession>A0AAD4I6H5</accession>
<protein>
    <submittedName>
        <fullName evidence="3">Uncharacterized protein</fullName>
    </submittedName>
</protein>
<gene>
    <name evidence="3" type="ORF">NEMBOFW57_004187</name>
</gene>
<keyword evidence="2" id="KW-0812">Transmembrane</keyword>
<keyword evidence="2" id="KW-1133">Transmembrane helix</keyword>
<feature type="compositionally biased region" description="Basic and acidic residues" evidence="1">
    <location>
        <begin position="60"/>
        <end position="69"/>
    </location>
</feature>
<evidence type="ECO:0000313" key="3">
    <source>
        <dbReference type="EMBL" id="KAG7294123.1"/>
    </source>
</evidence>
<evidence type="ECO:0000256" key="1">
    <source>
        <dbReference type="SAM" id="MobiDB-lite"/>
    </source>
</evidence>
<feature type="region of interest" description="Disordered" evidence="1">
    <location>
        <begin position="60"/>
        <end position="169"/>
    </location>
</feature>
<reference evidence="3" key="1">
    <citation type="submission" date="2023-02" db="EMBL/GenBank/DDBJ databases">
        <authorList>
            <person name="Palmer J.M."/>
        </authorList>
    </citation>
    <scope>NUCLEOTIDE SEQUENCE</scope>
    <source>
        <strain evidence="3">FW57</strain>
    </source>
</reference>
<sequence>MLLRREDDCHPQPDVNLCEKPGMASSTMTWIIVGTVLGVILFATLTVLLILHFRRRKRDRREDLEDRFQSSDYGLDELPGARKPGRVDSPGIKSQDGSPNPYGRRSRDPLHAGTEPKYQPGGGGQLNGHLNPFDDSSSFRSGNGSSYPPSVNPAWPKRESSQKPPAGDS</sequence>
<comment type="caution">
    <text evidence="3">The sequence shown here is derived from an EMBL/GenBank/DDBJ whole genome shotgun (WGS) entry which is preliminary data.</text>
</comment>
<name>A0AAD4I6H5_9PEZI</name>
<dbReference type="EMBL" id="JAHCVI010000001">
    <property type="protein sequence ID" value="KAG7294123.1"/>
    <property type="molecule type" value="Genomic_DNA"/>
</dbReference>
<feature type="compositionally biased region" description="Low complexity" evidence="1">
    <location>
        <begin position="133"/>
        <end position="146"/>
    </location>
</feature>
<organism evidence="3 4">
    <name type="scientific">Staphylotrichum longicolle</name>
    <dbReference type="NCBI Taxonomy" id="669026"/>
    <lineage>
        <taxon>Eukaryota</taxon>
        <taxon>Fungi</taxon>
        <taxon>Dikarya</taxon>
        <taxon>Ascomycota</taxon>
        <taxon>Pezizomycotina</taxon>
        <taxon>Sordariomycetes</taxon>
        <taxon>Sordariomycetidae</taxon>
        <taxon>Sordariales</taxon>
        <taxon>Chaetomiaceae</taxon>
        <taxon>Staphylotrichum</taxon>
    </lineage>
</organism>
<keyword evidence="2" id="KW-0472">Membrane</keyword>
<keyword evidence="4" id="KW-1185">Reference proteome</keyword>
<feature type="transmembrane region" description="Helical" evidence="2">
    <location>
        <begin position="30"/>
        <end position="51"/>
    </location>
</feature>
<dbReference type="AlphaFoldDB" id="A0AAD4I6H5"/>